<dbReference type="AlphaFoldDB" id="A0A0A9CBE2"/>
<organism evidence="1">
    <name type="scientific">Arundo donax</name>
    <name type="common">Giant reed</name>
    <name type="synonym">Donax arundinaceus</name>
    <dbReference type="NCBI Taxonomy" id="35708"/>
    <lineage>
        <taxon>Eukaryota</taxon>
        <taxon>Viridiplantae</taxon>
        <taxon>Streptophyta</taxon>
        <taxon>Embryophyta</taxon>
        <taxon>Tracheophyta</taxon>
        <taxon>Spermatophyta</taxon>
        <taxon>Magnoliopsida</taxon>
        <taxon>Liliopsida</taxon>
        <taxon>Poales</taxon>
        <taxon>Poaceae</taxon>
        <taxon>PACMAD clade</taxon>
        <taxon>Arundinoideae</taxon>
        <taxon>Arundineae</taxon>
        <taxon>Arundo</taxon>
    </lineage>
</organism>
<proteinExistence type="predicted"/>
<sequence length="173" mass="18701">MTLTASNDARDAGGTANAPMCLSIVLPCSRNVDENCARTAKNTIPVAQMGSIPMITFSSSICVTVQSLHGSESDSSSGDEITAALSRNLSTGVWCNLWPSAIDEFSVSSWRRVWSCGKPTFHFRIAATMTCKTLRIGLPSGFWTLYELEPNKKLAMASAMNRVGIQRPTTHPK</sequence>
<accession>A0A0A9CBE2</accession>
<reference evidence="1" key="1">
    <citation type="submission" date="2014-09" db="EMBL/GenBank/DDBJ databases">
        <authorList>
            <person name="Magalhaes I.L.F."/>
            <person name="Oliveira U."/>
            <person name="Santos F.R."/>
            <person name="Vidigal T.H.D.A."/>
            <person name="Brescovit A.D."/>
            <person name="Santos A.J."/>
        </authorList>
    </citation>
    <scope>NUCLEOTIDE SEQUENCE</scope>
    <source>
        <tissue evidence="1">Shoot tissue taken approximately 20 cm above the soil surface</tissue>
    </source>
</reference>
<name>A0A0A9CBE2_ARUDO</name>
<dbReference type="EMBL" id="GBRH01227190">
    <property type="protein sequence ID" value="JAD70705.1"/>
    <property type="molecule type" value="Transcribed_RNA"/>
</dbReference>
<evidence type="ECO:0000313" key="1">
    <source>
        <dbReference type="EMBL" id="JAD70705.1"/>
    </source>
</evidence>
<protein>
    <submittedName>
        <fullName evidence="1">Peptide transporter, putative</fullName>
    </submittedName>
</protein>
<reference evidence="1" key="2">
    <citation type="journal article" date="2015" name="Data Brief">
        <title>Shoot transcriptome of the giant reed, Arundo donax.</title>
        <authorList>
            <person name="Barrero R.A."/>
            <person name="Guerrero F.D."/>
            <person name="Moolhuijzen P."/>
            <person name="Goolsby J.A."/>
            <person name="Tidwell J."/>
            <person name="Bellgard S.E."/>
            <person name="Bellgard M.I."/>
        </authorList>
    </citation>
    <scope>NUCLEOTIDE SEQUENCE</scope>
    <source>
        <tissue evidence="1">Shoot tissue taken approximately 20 cm above the soil surface</tissue>
    </source>
</reference>